<dbReference type="InterPro" id="IPR018000">
    <property type="entry name" value="Neurotransmitter_ion_chnl_CS"/>
</dbReference>
<evidence type="ECO:0000256" key="3">
    <source>
        <dbReference type="ARBA" id="ARBA00022989"/>
    </source>
</evidence>
<dbReference type="InterPro" id="IPR006029">
    <property type="entry name" value="Neurotrans-gated_channel_TM"/>
</dbReference>
<keyword evidence="5" id="KW-0813">Transport</keyword>
<dbReference type="GO" id="GO:0016020">
    <property type="term" value="C:membrane"/>
    <property type="evidence" value="ECO:0007669"/>
    <property type="project" value="UniProtKB-SubCell"/>
</dbReference>
<keyword evidence="5" id="KW-0406">Ion transport</keyword>
<dbReference type="Proteomes" id="UP000242188">
    <property type="component" value="Unassembled WGS sequence"/>
</dbReference>
<dbReference type="STRING" id="6573.A0A210PXB6"/>
<dbReference type="PRINTS" id="PR00252">
    <property type="entry name" value="NRIONCHANNEL"/>
</dbReference>
<comment type="caution">
    <text evidence="8">The sequence shown here is derived from an EMBL/GenBank/DDBJ whole genome shotgun (WGS) entry which is preliminary data.</text>
</comment>
<dbReference type="PROSITE" id="PS00236">
    <property type="entry name" value="NEUROTR_ION_CHANNEL"/>
    <property type="match status" value="1"/>
</dbReference>
<dbReference type="PANTHER" id="PTHR18945">
    <property type="entry name" value="NEUROTRANSMITTER GATED ION CHANNEL"/>
    <property type="match status" value="1"/>
</dbReference>
<evidence type="ECO:0000313" key="8">
    <source>
        <dbReference type="EMBL" id="OWF41131.1"/>
    </source>
</evidence>
<feature type="domain" description="Neurotransmitter-gated ion-channel ligand-binding" evidence="6">
    <location>
        <begin position="31"/>
        <end position="233"/>
    </location>
</feature>
<keyword evidence="3 5" id="KW-1133">Transmembrane helix</keyword>
<keyword evidence="9" id="KW-1185">Reference proteome</keyword>
<name>A0A210PXB6_MIZYE</name>
<reference evidence="8 9" key="1">
    <citation type="journal article" date="2017" name="Nat. Ecol. Evol.">
        <title>Scallop genome provides insights into evolution of bilaterian karyotype and development.</title>
        <authorList>
            <person name="Wang S."/>
            <person name="Zhang J."/>
            <person name="Jiao W."/>
            <person name="Li J."/>
            <person name="Xun X."/>
            <person name="Sun Y."/>
            <person name="Guo X."/>
            <person name="Huan P."/>
            <person name="Dong B."/>
            <person name="Zhang L."/>
            <person name="Hu X."/>
            <person name="Sun X."/>
            <person name="Wang J."/>
            <person name="Zhao C."/>
            <person name="Wang Y."/>
            <person name="Wang D."/>
            <person name="Huang X."/>
            <person name="Wang R."/>
            <person name="Lv J."/>
            <person name="Li Y."/>
            <person name="Zhang Z."/>
            <person name="Liu B."/>
            <person name="Lu W."/>
            <person name="Hui Y."/>
            <person name="Liang J."/>
            <person name="Zhou Z."/>
            <person name="Hou R."/>
            <person name="Li X."/>
            <person name="Liu Y."/>
            <person name="Li H."/>
            <person name="Ning X."/>
            <person name="Lin Y."/>
            <person name="Zhao L."/>
            <person name="Xing Q."/>
            <person name="Dou J."/>
            <person name="Li Y."/>
            <person name="Mao J."/>
            <person name="Guo H."/>
            <person name="Dou H."/>
            <person name="Li T."/>
            <person name="Mu C."/>
            <person name="Jiang W."/>
            <person name="Fu Q."/>
            <person name="Fu X."/>
            <person name="Miao Y."/>
            <person name="Liu J."/>
            <person name="Yu Q."/>
            <person name="Li R."/>
            <person name="Liao H."/>
            <person name="Li X."/>
            <person name="Kong Y."/>
            <person name="Jiang Z."/>
            <person name="Chourrout D."/>
            <person name="Li R."/>
            <person name="Bao Z."/>
        </authorList>
    </citation>
    <scope>NUCLEOTIDE SEQUENCE [LARGE SCALE GENOMIC DNA]</scope>
    <source>
        <strain evidence="8 9">PY_sf001</strain>
    </source>
</reference>
<feature type="chain" id="PRO_5022271269" evidence="5">
    <location>
        <begin position="23"/>
        <end position="414"/>
    </location>
</feature>
<evidence type="ECO:0000256" key="5">
    <source>
        <dbReference type="RuleBase" id="RU000687"/>
    </source>
</evidence>
<evidence type="ECO:0000256" key="1">
    <source>
        <dbReference type="ARBA" id="ARBA00004141"/>
    </source>
</evidence>
<dbReference type="GO" id="GO:0004888">
    <property type="term" value="F:transmembrane signaling receptor activity"/>
    <property type="evidence" value="ECO:0007669"/>
    <property type="project" value="InterPro"/>
</dbReference>
<dbReference type="Gene3D" id="1.20.58.390">
    <property type="entry name" value="Neurotransmitter-gated ion-channel transmembrane domain"/>
    <property type="match status" value="1"/>
</dbReference>
<dbReference type="CDD" id="cd19051">
    <property type="entry name" value="LGIC_TM_cation"/>
    <property type="match status" value="1"/>
</dbReference>
<feature type="transmembrane region" description="Helical" evidence="5">
    <location>
        <begin position="296"/>
        <end position="316"/>
    </location>
</feature>
<keyword evidence="5" id="KW-0407">Ion channel</keyword>
<dbReference type="EMBL" id="NEDP02005421">
    <property type="protein sequence ID" value="OWF41131.1"/>
    <property type="molecule type" value="Genomic_DNA"/>
</dbReference>
<dbReference type="Pfam" id="PF02931">
    <property type="entry name" value="Neur_chan_LBD"/>
    <property type="match status" value="1"/>
</dbReference>
<dbReference type="Gene3D" id="2.70.170.10">
    <property type="entry name" value="Neurotransmitter-gated ion-channel ligand-binding domain"/>
    <property type="match status" value="1"/>
</dbReference>
<proteinExistence type="inferred from homology"/>
<comment type="similarity">
    <text evidence="5">Belongs to the ligand-gated ion channel (TC 1.A.9) family.</text>
</comment>
<protein>
    <submittedName>
        <fullName evidence="8">Neuronal acetylcholine receptor subunit beta-3</fullName>
    </submittedName>
</protein>
<comment type="subcellular location">
    <subcellularLocation>
        <location evidence="1">Membrane</location>
        <topology evidence="1">Multi-pass membrane protein</topology>
    </subcellularLocation>
</comment>
<evidence type="ECO:0000256" key="4">
    <source>
        <dbReference type="ARBA" id="ARBA00023136"/>
    </source>
</evidence>
<sequence>MTSERVMFVTLLLALMISATTSSPTSKDVKDVYSHIFNGYDKRVRPVWNQSDVVSVTLSFKLNSINEFDEKSQKLVLAGWFDASWSDESQTWNKSDFGDVSHVSVDGSSIWLPQIALINTFGRVNILSQLASSAVINANGEVEWFPGDSFVVTCEVDITYYPFDTQHCSLVFEMWDAPMSEVILQTSSKAIDVNLFEENGEWTLTSFEVDNPEFDDEVFISSITYLFHLQRRPKFVVLTTIAPVVLLAFLNVCVFLIPLSSGEKNSFCVTVYLSYAVFLGTISSELPHNSKDASYLTIYLLALLVFSVTIVLVTVIQVRLFIEYDDTPVPASVAKMFGCCTRGNRSKVKHFDINDPDDVKDNSVKPLELKQTNENCVCVKDILPRLDVHLFCLFLVILCVMTSVMGGLAFSYSL</sequence>
<dbReference type="OrthoDB" id="6142676at2759"/>
<dbReference type="InterPro" id="IPR006201">
    <property type="entry name" value="Neur_channel"/>
</dbReference>
<dbReference type="InterPro" id="IPR038050">
    <property type="entry name" value="Neuro_actylchol_rec"/>
</dbReference>
<dbReference type="InterPro" id="IPR036719">
    <property type="entry name" value="Neuro-gated_channel_TM_sf"/>
</dbReference>
<evidence type="ECO:0000256" key="2">
    <source>
        <dbReference type="ARBA" id="ARBA00022692"/>
    </source>
</evidence>
<keyword evidence="5" id="KW-0732">Signal</keyword>
<evidence type="ECO:0000259" key="6">
    <source>
        <dbReference type="Pfam" id="PF02931"/>
    </source>
</evidence>
<dbReference type="Pfam" id="PF02932">
    <property type="entry name" value="Neur_chan_memb"/>
    <property type="match status" value="1"/>
</dbReference>
<evidence type="ECO:0000313" key="9">
    <source>
        <dbReference type="Proteomes" id="UP000242188"/>
    </source>
</evidence>
<feature type="transmembrane region" description="Helical" evidence="5">
    <location>
        <begin position="266"/>
        <end position="284"/>
    </location>
</feature>
<dbReference type="CDD" id="cd18989">
    <property type="entry name" value="LGIC_ECD_cation"/>
    <property type="match status" value="1"/>
</dbReference>
<feature type="signal peptide" evidence="5">
    <location>
        <begin position="1"/>
        <end position="22"/>
    </location>
</feature>
<keyword evidence="8" id="KW-0675">Receptor</keyword>
<dbReference type="InterPro" id="IPR006202">
    <property type="entry name" value="Neur_chan_lig-bd"/>
</dbReference>
<dbReference type="FunFam" id="2.70.170.10:FF:000028">
    <property type="entry name" value="AcetylCholine Receptor"/>
    <property type="match status" value="1"/>
</dbReference>
<feature type="transmembrane region" description="Helical" evidence="5">
    <location>
        <begin position="390"/>
        <end position="412"/>
    </location>
</feature>
<feature type="domain" description="Neurotransmitter-gated ion-channel transmembrane" evidence="7">
    <location>
        <begin position="240"/>
        <end position="318"/>
    </location>
</feature>
<dbReference type="GO" id="GO:0005230">
    <property type="term" value="F:extracellular ligand-gated monoatomic ion channel activity"/>
    <property type="evidence" value="ECO:0007669"/>
    <property type="project" value="InterPro"/>
</dbReference>
<gene>
    <name evidence="8" type="ORF">KP79_PYT04772</name>
</gene>
<dbReference type="SUPFAM" id="SSF63712">
    <property type="entry name" value="Nicotinic receptor ligand binding domain-like"/>
    <property type="match status" value="1"/>
</dbReference>
<feature type="transmembrane region" description="Helical" evidence="5">
    <location>
        <begin position="235"/>
        <end position="259"/>
    </location>
</feature>
<accession>A0A210PXB6</accession>
<dbReference type="AlphaFoldDB" id="A0A210PXB6"/>
<dbReference type="InterPro" id="IPR036734">
    <property type="entry name" value="Neur_chan_lig-bd_sf"/>
</dbReference>
<keyword evidence="4 5" id="KW-0472">Membrane</keyword>
<organism evidence="8 9">
    <name type="scientific">Mizuhopecten yessoensis</name>
    <name type="common">Japanese scallop</name>
    <name type="synonym">Patinopecten yessoensis</name>
    <dbReference type="NCBI Taxonomy" id="6573"/>
    <lineage>
        <taxon>Eukaryota</taxon>
        <taxon>Metazoa</taxon>
        <taxon>Spiralia</taxon>
        <taxon>Lophotrochozoa</taxon>
        <taxon>Mollusca</taxon>
        <taxon>Bivalvia</taxon>
        <taxon>Autobranchia</taxon>
        <taxon>Pteriomorphia</taxon>
        <taxon>Pectinida</taxon>
        <taxon>Pectinoidea</taxon>
        <taxon>Pectinidae</taxon>
        <taxon>Mizuhopecten</taxon>
    </lineage>
</organism>
<dbReference type="SUPFAM" id="SSF90112">
    <property type="entry name" value="Neurotransmitter-gated ion-channel transmembrane pore"/>
    <property type="match status" value="1"/>
</dbReference>
<evidence type="ECO:0000259" key="7">
    <source>
        <dbReference type="Pfam" id="PF02932"/>
    </source>
</evidence>
<keyword evidence="2 5" id="KW-0812">Transmembrane</keyword>